<feature type="domain" description="Methyltransferase regulatory" evidence="1">
    <location>
        <begin position="231"/>
        <end position="313"/>
    </location>
</feature>
<dbReference type="Gene3D" id="3.40.50.150">
    <property type="entry name" value="Vaccinia Virus protein VP39"/>
    <property type="match status" value="1"/>
</dbReference>
<protein>
    <submittedName>
        <fullName evidence="4">Methyltransferase domain-containing protein</fullName>
    </submittedName>
</protein>
<dbReference type="GO" id="GO:0032259">
    <property type="term" value="P:methylation"/>
    <property type="evidence" value="ECO:0007669"/>
    <property type="project" value="UniProtKB-KW"/>
</dbReference>
<gene>
    <name evidence="4" type="ORF">GOQ09_08285</name>
</gene>
<dbReference type="AlphaFoldDB" id="A0A6I6H7X1"/>
<dbReference type="PANTHER" id="PTHR43667:SF2">
    <property type="entry name" value="FATTY ACID C-METHYL TRANSFERASE"/>
    <property type="match status" value="1"/>
</dbReference>
<evidence type="ECO:0000313" key="5">
    <source>
        <dbReference type="Proteomes" id="UP000425817"/>
    </source>
</evidence>
<dbReference type="CDD" id="cd02440">
    <property type="entry name" value="AdoMet_MTases"/>
    <property type="match status" value="1"/>
</dbReference>
<dbReference type="EMBL" id="CP046622">
    <property type="protein sequence ID" value="QGW81589.1"/>
    <property type="molecule type" value="Genomic_DNA"/>
</dbReference>
<dbReference type="PANTHER" id="PTHR43667">
    <property type="entry name" value="CYCLOPROPANE-FATTY-ACYL-PHOSPHOLIPID SYNTHASE"/>
    <property type="match status" value="1"/>
</dbReference>
<reference evidence="4 5" key="1">
    <citation type="submission" date="2019-12" db="EMBL/GenBank/DDBJ databases">
        <title>Hybrid Genome Assemblies of two High G+C Isolates from Undergraduate Microbiology Courses.</title>
        <authorList>
            <person name="Ne Ville C.J."/>
            <person name="Enright D."/>
            <person name="Hernandez I."/>
            <person name="Dodsworth J."/>
            <person name="Orwin P.M."/>
        </authorList>
    </citation>
    <scope>NUCLEOTIDE SEQUENCE [LARGE SCALE GENOMIC DNA]</scope>
    <source>
        <strain evidence="4 5">CSUSB</strain>
    </source>
</reference>
<keyword evidence="4" id="KW-0489">Methyltransferase</keyword>
<proteinExistence type="predicted"/>
<keyword evidence="4" id="KW-0808">Transferase</keyword>
<evidence type="ECO:0000259" key="3">
    <source>
        <dbReference type="Pfam" id="PF21782"/>
    </source>
</evidence>
<evidence type="ECO:0000259" key="1">
    <source>
        <dbReference type="Pfam" id="PF10119"/>
    </source>
</evidence>
<dbReference type="Pfam" id="PF21782">
    <property type="entry name" value="WHD_PKMT"/>
    <property type="match status" value="1"/>
</dbReference>
<dbReference type="InterPro" id="IPR018773">
    <property type="entry name" value="MeTrfase_reg_dom_prd"/>
</dbReference>
<sequence length="542" mass="59114">MAARLDPQKDAVPDSLTSTLTSYYDEVPYESHPFPQTAVEHLEALAFLFGLETPPPATARVLELGCAAGGNLIPFAARHPEASALGLDLSKVQVEQGVAAISRAGLPNVELRAFNLAEVDASFGQFDYIICHGVYSWVPGPVQEAILRVCSENLAPDGVAYVSYNVYPGWKAREIVRDAMILRGAPRDTPDEKLSYARGMLEFLEQSARPDSVLKKTLEETMPIVRGSSGYYLLHEFLEPCNAPCYFKEFVARAEANGLSYLADAEPSTMFVQNYGEKVREPLLRECGGSQILMEQYLDFLVNRTFRQTLLVKQGRAADIRYRLDPARIRSLEFAGVFGAEDGTALTLDAREQSCNALRNLKVTLRLPVHKAAAQVLNASYPASLPLEALVASVLAATGEPRASVEPIVMSMLEELLILGAVRIRRTPVRAATQVSALPLALASVRSAPGLALSAGNSATVCNQWHESMGLSALERCLLPLLDGAHSQDMLADYLAAEVRADRLRFVQNDKPLTDSSALKEFALKQVELGLSDLRRKALLVA</sequence>
<dbReference type="Pfam" id="PF10119">
    <property type="entry name" value="MethyTransf_Reg"/>
    <property type="match status" value="1"/>
</dbReference>
<organism evidence="4 5">
    <name type="scientific">Variovorax paradoxus</name>
    <dbReference type="NCBI Taxonomy" id="34073"/>
    <lineage>
        <taxon>Bacteria</taxon>
        <taxon>Pseudomonadati</taxon>
        <taxon>Pseudomonadota</taxon>
        <taxon>Betaproteobacteria</taxon>
        <taxon>Burkholderiales</taxon>
        <taxon>Comamonadaceae</taxon>
        <taxon>Variovorax</taxon>
    </lineage>
</organism>
<dbReference type="Pfam" id="PF13649">
    <property type="entry name" value="Methyltransf_25"/>
    <property type="match status" value="1"/>
</dbReference>
<dbReference type="InterPro" id="IPR050723">
    <property type="entry name" value="CFA/CMAS"/>
</dbReference>
<feature type="domain" description="Methyltransferase" evidence="2">
    <location>
        <begin position="61"/>
        <end position="158"/>
    </location>
</feature>
<dbReference type="InterPro" id="IPR029063">
    <property type="entry name" value="SAM-dependent_MTases_sf"/>
</dbReference>
<dbReference type="InterPro" id="IPR041698">
    <property type="entry name" value="Methyltransf_25"/>
</dbReference>
<accession>A0A6I6H7X1</accession>
<evidence type="ECO:0000259" key="2">
    <source>
        <dbReference type="Pfam" id="PF13649"/>
    </source>
</evidence>
<evidence type="ECO:0000313" key="4">
    <source>
        <dbReference type="EMBL" id="QGW81589.1"/>
    </source>
</evidence>
<name>A0A6I6H7X1_VARPD</name>
<dbReference type="GO" id="GO:0008168">
    <property type="term" value="F:methyltransferase activity"/>
    <property type="evidence" value="ECO:0007669"/>
    <property type="project" value="UniProtKB-KW"/>
</dbReference>
<dbReference type="InterPro" id="IPR048976">
    <property type="entry name" value="WHD_PKMT"/>
</dbReference>
<dbReference type="OrthoDB" id="323463at2"/>
<dbReference type="Proteomes" id="UP000425817">
    <property type="component" value="Chromosome"/>
</dbReference>
<feature type="domain" description="PKMT C-terminal winged helix" evidence="3">
    <location>
        <begin position="456"/>
        <end position="539"/>
    </location>
</feature>
<dbReference type="SUPFAM" id="SSF53335">
    <property type="entry name" value="S-adenosyl-L-methionine-dependent methyltransferases"/>
    <property type="match status" value="1"/>
</dbReference>